<accession>A0A0F9FIJ7</accession>
<reference evidence="1" key="1">
    <citation type="journal article" date="2015" name="Nature">
        <title>Complex archaea that bridge the gap between prokaryotes and eukaryotes.</title>
        <authorList>
            <person name="Spang A."/>
            <person name="Saw J.H."/>
            <person name="Jorgensen S.L."/>
            <person name="Zaremba-Niedzwiedzka K."/>
            <person name="Martijn J."/>
            <person name="Lind A.E."/>
            <person name="van Eijk R."/>
            <person name="Schleper C."/>
            <person name="Guy L."/>
            <person name="Ettema T.J."/>
        </authorList>
    </citation>
    <scope>NUCLEOTIDE SEQUENCE</scope>
</reference>
<protein>
    <submittedName>
        <fullName evidence="1">Uncharacterized protein</fullName>
    </submittedName>
</protein>
<sequence length="52" mass="6231">MMYCFRKIRTVTKKDYILVFKQGEIQKPIMALDTNDVSALIEEWKRKSSDFD</sequence>
<comment type="caution">
    <text evidence="1">The sequence shown here is derived from an EMBL/GenBank/DDBJ whole genome shotgun (WGS) entry which is preliminary data.</text>
</comment>
<organism evidence="1">
    <name type="scientific">marine sediment metagenome</name>
    <dbReference type="NCBI Taxonomy" id="412755"/>
    <lineage>
        <taxon>unclassified sequences</taxon>
        <taxon>metagenomes</taxon>
        <taxon>ecological metagenomes</taxon>
    </lineage>
</organism>
<dbReference type="AlphaFoldDB" id="A0A0F9FIJ7"/>
<gene>
    <name evidence="1" type="ORF">LCGC14_2026700</name>
</gene>
<name>A0A0F9FIJ7_9ZZZZ</name>
<dbReference type="EMBL" id="LAZR01023517">
    <property type="protein sequence ID" value="KKL78251.1"/>
    <property type="molecule type" value="Genomic_DNA"/>
</dbReference>
<proteinExistence type="predicted"/>
<evidence type="ECO:0000313" key="1">
    <source>
        <dbReference type="EMBL" id="KKL78251.1"/>
    </source>
</evidence>